<organism evidence="1 2">
    <name type="scientific">Euplotes crassus</name>
    <dbReference type="NCBI Taxonomy" id="5936"/>
    <lineage>
        <taxon>Eukaryota</taxon>
        <taxon>Sar</taxon>
        <taxon>Alveolata</taxon>
        <taxon>Ciliophora</taxon>
        <taxon>Intramacronucleata</taxon>
        <taxon>Spirotrichea</taxon>
        <taxon>Hypotrichia</taxon>
        <taxon>Euplotida</taxon>
        <taxon>Euplotidae</taxon>
        <taxon>Moneuplotes</taxon>
    </lineage>
</organism>
<name>A0AAD1XJE4_EUPCR</name>
<evidence type="ECO:0000313" key="2">
    <source>
        <dbReference type="Proteomes" id="UP001295684"/>
    </source>
</evidence>
<dbReference type="Proteomes" id="UP001295684">
    <property type="component" value="Unassembled WGS sequence"/>
</dbReference>
<protein>
    <submittedName>
        <fullName evidence="1">Uncharacterized protein</fullName>
    </submittedName>
</protein>
<dbReference type="AlphaFoldDB" id="A0AAD1XJE4"/>
<keyword evidence="2" id="KW-1185">Reference proteome</keyword>
<dbReference type="EMBL" id="CAMPGE010015206">
    <property type="protein sequence ID" value="CAI2373841.1"/>
    <property type="molecule type" value="Genomic_DNA"/>
</dbReference>
<sequence>MNKYPTNGENIILTEEMKLDAQNYFYRPYRTGNWPGTKIHFNCMMIHNRKYHGRMLEDINICITRWPKDSENTYSRFISSCIFLSMYKFNERSISKFLKTLIIFTIL</sequence>
<reference evidence="1" key="1">
    <citation type="submission" date="2023-07" db="EMBL/GenBank/DDBJ databases">
        <authorList>
            <consortium name="AG Swart"/>
            <person name="Singh M."/>
            <person name="Singh A."/>
            <person name="Seah K."/>
            <person name="Emmerich C."/>
        </authorList>
    </citation>
    <scope>NUCLEOTIDE SEQUENCE</scope>
    <source>
        <strain evidence="1">DP1</strain>
    </source>
</reference>
<accession>A0AAD1XJE4</accession>
<proteinExistence type="predicted"/>
<comment type="caution">
    <text evidence="1">The sequence shown here is derived from an EMBL/GenBank/DDBJ whole genome shotgun (WGS) entry which is preliminary data.</text>
</comment>
<evidence type="ECO:0000313" key="1">
    <source>
        <dbReference type="EMBL" id="CAI2373841.1"/>
    </source>
</evidence>
<gene>
    <name evidence="1" type="ORF">ECRASSUSDP1_LOCUS15190</name>
</gene>